<dbReference type="SUPFAM" id="SSF55874">
    <property type="entry name" value="ATPase domain of HSP90 chaperone/DNA topoisomerase II/histidine kinase"/>
    <property type="match status" value="1"/>
</dbReference>
<dbReference type="InterPro" id="IPR003018">
    <property type="entry name" value="GAF"/>
</dbReference>
<evidence type="ECO:0000256" key="6">
    <source>
        <dbReference type="ARBA" id="ARBA00022741"/>
    </source>
</evidence>
<evidence type="ECO:0000259" key="12">
    <source>
        <dbReference type="PROSITE" id="PS50110"/>
    </source>
</evidence>
<keyword evidence="8" id="KW-0067">ATP-binding</keyword>
<evidence type="ECO:0000313" key="15">
    <source>
        <dbReference type="Proteomes" id="UP000292564"/>
    </source>
</evidence>
<dbReference type="PANTHER" id="PTHR43065">
    <property type="entry name" value="SENSOR HISTIDINE KINASE"/>
    <property type="match status" value="1"/>
</dbReference>
<dbReference type="PROSITE" id="PS50112">
    <property type="entry name" value="PAS"/>
    <property type="match status" value="1"/>
</dbReference>
<dbReference type="Gene3D" id="3.30.450.40">
    <property type="match status" value="1"/>
</dbReference>
<feature type="modified residue" description="4-aspartylphosphate" evidence="10">
    <location>
        <position position="611"/>
    </location>
</feature>
<evidence type="ECO:0000259" key="13">
    <source>
        <dbReference type="PROSITE" id="PS50112"/>
    </source>
</evidence>
<dbReference type="InterPro" id="IPR011006">
    <property type="entry name" value="CheY-like_superfamily"/>
</dbReference>
<reference evidence="14 15" key="1">
    <citation type="submission" date="2019-02" db="EMBL/GenBank/DDBJ databases">
        <title>Sequencing the genomes of 1000 actinobacteria strains.</title>
        <authorList>
            <person name="Klenk H.-P."/>
        </authorList>
    </citation>
    <scope>NUCLEOTIDE SEQUENCE [LARGE SCALE GENOMIC DNA]</scope>
    <source>
        <strain evidence="14 15">DSM 45162</strain>
    </source>
</reference>
<proteinExistence type="predicted"/>
<dbReference type="InterPro" id="IPR035965">
    <property type="entry name" value="PAS-like_dom_sf"/>
</dbReference>
<dbReference type="Proteomes" id="UP000292564">
    <property type="component" value="Unassembled WGS sequence"/>
</dbReference>
<evidence type="ECO:0000256" key="3">
    <source>
        <dbReference type="ARBA" id="ARBA00012438"/>
    </source>
</evidence>
<dbReference type="Pfam" id="PF01590">
    <property type="entry name" value="GAF"/>
    <property type="match status" value="1"/>
</dbReference>
<dbReference type="CDD" id="cd00082">
    <property type="entry name" value="HisKA"/>
    <property type="match status" value="1"/>
</dbReference>
<dbReference type="PANTHER" id="PTHR43065:SF46">
    <property type="entry name" value="C4-DICARBOXYLATE TRANSPORT SENSOR PROTEIN DCTB"/>
    <property type="match status" value="1"/>
</dbReference>
<evidence type="ECO:0000313" key="14">
    <source>
        <dbReference type="EMBL" id="RZU54041.1"/>
    </source>
</evidence>
<keyword evidence="15" id="KW-1185">Reference proteome</keyword>
<dbReference type="SMART" id="SM00388">
    <property type="entry name" value="HisKA"/>
    <property type="match status" value="1"/>
</dbReference>
<evidence type="ECO:0000259" key="11">
    <source>
        <dbReference type="PROSITE" id="PS50109"/>
    </source>
</evidence>
<evidence type="ECO:0000256" key="7">
    <source>
        <dbReference type="ARBA" id="ARBA00022777"/>
    </source>
</evidence>
<comment type="catalytic activity">
    <reaction evidence="1">
        <text>ATP + protein L-histidine = ADP + protein N-phospho-L-histidine.</text>
        <dbReference type="EC" id="2.7.13.3"/>
    </reaction>
</comment>
<dbReference type="EC" id="2.7.13.3" evidence="3"/>
<dbReference type="SMART" id="SM00448">
    <property type="entry name" value="REC"/>
    <property type="match status" value="1"/>
</dbReference>
<keyword evidence="7" id="KW-0418">Kinase</keyword>
<keyword evidence="5" id="KW-0808">Transferase</keyword>
<dbReference type="SMART" id="SM00091">
    <property type="entry name" value="PAS"/>
    <property type="match status" value="1"/>
</dbReference>
<dbReference type="PROSITE" id="PS50109">
    <property type="entry name" value="HIS_KIN"/>
    <property type="match status" value="1"/>
</dbReference>
<dbReference type="InterPro" id="IPR013767">
    <property type="entry name" value="PAS_fold"/>
</dbReference>
<keyword evidence="4 10" id="KW-0597">Phosphoprotein</keyword>
<dbReference type="SUPFAM" id="SSF47384">
    <property type="entry name" value="Homodimeric domain of signal transducing histidine kinase"/>
    <property type="match status" value="1"/>
</dbReference>
<gene>
    <name evidence="14" type="ORF">EV385_5978</name>
</gene>
<dbReference type="InterPro" id="IPR036097">
    <property type="entry name" value="HisK_dim/P_sf"/>
</dbReference>
<protein>
    <recommendedName>
        <fullName evidence="3">histidine kinase</fullName>
        <ecNumber evidence="3">2.7.13.3</ecNumber>
    </recommendedName>
</protein>
<comment type="caution">
    <text evidence="14">The sequence shown here is derived from an EMBL/GenBank/DDBJ whole genome shotgun (WGS) entry which is preliminary data.</text>
</comment>
<evidence type="ECO:0000256" key="5">
    <source>
        <dbReference type="ARBA" id="ARBA00022679"/>
    </source>
</evidence>
<dbReference type="NCBIfam" id="TIGR00229">
    <property type="entry name" value="sensory_box"/>
    <property type="match status" value="1"/>
</dbReference>
<dbReference type="PRINTS" id="PR00344">
    <property type="entry name" value="BCTRLSENSOR"/>
</dbReference>
<dbReference type="InterPro" id="IPR001789">
    <property type="entry name" value="Sig_transdc_resp-reg_receiver"/>
</dbReference>
<dbReference type="GO" id="GO:0006355">
    <property type="term" value="P:regulation of DNA-templated transcription"/>
    <property type="evidence" value="ECO:0007669"/>
    <property type="project" value="InterPro"/>
</dbReference>
<dbReference type="RefSeq" id="WP_130512458.1">
    <property type="nucleotide sequence ID" value="NZ_SHKY01000001.1"/>
</dbReference>
<dbReference type="Pfam" id="PF00989">
    <property type="entry name" value="PAS"/>
    <property type="match status" value="1"/>
</dbReference>
<dbReference type="InterPro" id="IPR029016">
    <property type="entry name" value="GAF-like_dom_sf"/>
</dbReference>
<dbReference type="Pfam" id="PF00072">
    <property type="entry name" value="Response_reg"/>
    <property type="match status" value="1"/>
</dbReference>
<dbReference type="InterPro" id="IPR004358">
    <property type="entry name" value="Sig_transdc_His_kin-like_C"/>
</dbReference>
<feature type="domain" description="PAS" evidence="13">
    <location>
        <begin position="184"/>
        <end position="228"/>
    </location>
</feature>
<evidence type="ECO:0000256" key="8">
    <source>
        <dbReference type="ARBA" id="ARBA00022840"/>
    </source>
</evidence>
<dbReference type="InterPro" id="IPR003594">
    <property type="entry name" value="HATPase_dom"/>
</dbReference>
<dbReference type="PROSITE" id="PS50110">
    <property type="entry name" value="RESPONSE_REGULATORY"/>
    <property type="match status" value="1"/>
</dbReference>
<dbReference type="SMART" id="SM00387">
    <property type="entry name" value="HATPase_c"/>
    <property type="match status" value="1"/>
</dbReference>
<feature type="domain" description="Response regulatory" evidence="12">
    <location>
        <begin position="561"/>
        <end position="676"/>
    </location>
</feature>
<dbReference type="Gene3D" id="3.30.450.20">
    <property type="entry name" value="PAS domain"/>
    <property type="match status" value="1"/>
</dbReference>
<evidence type="ECO:0000256" key="4">
    <source>
        <dbReference type="ARBA" id="ARBA00022553"/>
    </source>
</evidence>
<name>A0A4Q7ZT61_9ACTN</name>
<dbReference type="SUPFAM" id="SSF55781">
    <property type="entry name" value="GAF domain-like"/>
    <property type="match status" value="1"/>
</dbReference>
<sequence>MTAMAHPRRYALADLALRLGQASADARTVRETVIRAAVDMVGDGAGVALLDNDGCYDAMTVHHPDPARRRLLADALDRRGMPPRDAHSTTMIATRQPIVLSPVTPEQATELAGTRSVHEDGPGVHAAVLCPVVVDDAYAGYLIVARTEPNGRYSAGDVELARDIAGELSLGLSSAQSHERLRAAEERYRRVLETIPEGVLQLDPDGMVTYANEPVGVMLGLPSPQLAGLPMRGFLDDRGQAELAKRLAESRAGRATVGAAQLIRADGSRRRVRVSMVPQPEEPDSTGGSLCIITDTTDQVDARILKRQLDHLRRLDSLGQLIGGISHDFNNLLTVVAGSAEMIASTVEPGSPEHQLASDIVRASATGRSLTHQLLAFGRTAGNRPEVVPVPDLLNEMQALLSRTLGEHITLEISFGPDSRPVRAERGPLEQALVNLAANARDAMPHGGVLRVTASNLELGAGDLAGTPLTGPVVHLAVSDTGVGMSDETRRRAFKPFFTTRPTSAGLGLATTAGIMRSMGGAITLESEPRMGTTVHLYLPAVDETPDRETAAPAVATAVQDVLIVEDQPDVARLVERLLQPAGYSITVSTDTRTAVEAVRNGAKPDLLITDVVMPNMTGPELAEALRAHRPGLPVVYMSGYTAAALGPQIQLDANSVLLEKPFTRSGLLDAIQRLTGTLPPR</sequence>
<keyword evidence="6" id="KW-0547">Nucleotide-binding</keyword>
<dbReference type="Pfam" id="PF02518">
    <property type="entry name" value="HATPase_c"/>
    <property type="match status" value="1"/>
</dbReference>
<dbReference type="InterPro" id="IPR000014">
    <property type="entry name" value="PAS"/>
</dbReference>
<evidence type="ECO:0000256" key="10">
    <source>
        <dbReference type="PROSITE-ProRule" id="PRU00169"/>
    </source>
</evidence>
<dbReference type="SUPFAM" id="SSF55785">
    <property type="entry name" value="PYP-like sensor domain (PAS domain)"/>
    <property type="match status" value="1"/>
</dbReference>
<dbReference type="Gene3D" id="3.40.50.2300">
    <property type="match status" value="1"/>
</dbReference>
<evidence type="ECO:0000256" key="1">
    <source>
        <dbReference type="ARBA" id="ARBA00000085"/>
    </source>
</evidence>
<keyword evidence="9" id="KW-0902">Two-component regulatory system</keyword>
<dbReference type="AlphaFoldDB" id="A0A4Q7ZT61"/>
<dbReference type="SUPFAM" id="SSF52172">
    <property type="entry name" value="CheY-like"/>
    <property type="match status" value="1"/>
</dbReference>
<dbReference type="OrthoDB" id="9764154at2"/>
<dbReference type="GO" id="GO:0000155">
    <property type="term" value="F:phosphorelay sensor kinase activity"/>
    <property type="evidence" value="ECO:0007669"/>
    <property type="project" value="InterPro"/>
</dbReference>
<evidence type="ECO:0000256" key="9">
    <source>
        <dbReference type="ARBA" id="ARBA00023012"/>
    </source>
</evidence>
<dbReference type="GO" id="GO:0005524">
    <property type="term" value="F:ATP binding"/>
    <property type="evidence" value="ECO:0007669"/>
    <property type="project" value="UniProtKB-KW"/>
</dbReference>
<comment type="subcellular location">
    <subcellularLocation>
        <location evidence="2">Cell membrane</location>
    </subcellularLocation>
</comment>
<accession>A0A4Q7ZT61</accession>
<dbReference type="GO" id="GO:0005886">
    <property type="term" value="C:plasma membrane"/>
    <property type="evidence" value="ECO:0007669"/>
    <property type="project" value="UniProtKB-SubCell"/>
</dbReference>
<dbReference type="InterPro" id="IPR005467">
    <property type="entry name" value="His_kinase_dom"/>
</dbReference>
<organism evidence="14 15">
    <name type="scientific">Krasilnikovia cinnamomea</name>
    <dbReference type="NCBI Taxonomy" id="349313"/>
    <lineage>
        <taxon>Bacteria</taxon>
        <taxon>Bacillati</taxon>
        <taxon>Actinomycetota</taxon>
        <taxon>Actinomycetes</taxon>
        <taxon>Micromonosporales</taxon>
        <taxon>Micromonosporaceae</taxon>
        <taxon>Krasilnikovia</taxon>
    </lineage>
</organism>
<dbReference type="InterPro" id="IPR036890">
    <property type="entry name" value="HATPase_C_sf"/>
</dbReference>
<dbReference type="CDD" id="cd00130">
    <property type="entry name" value="PAS"/>
    <property type="match status" value="1"/>
</dbReference>
<feature type="domain" description="Histidine kinase" evidence="11">
    <location>
        <begin position="324"/>
        <end position="543"/>
    </location>
</feature>
<dbReference type="Gene3D" id="1.10.287.130">
    <property type="match status" value="1"/>
</dbReference>
<dbReference type="InterPro" id="IPR003661">
    <property type="entry name" value="HisK_dim/P_dom"/>
</dbReference>
<dbReference type="Gene3D" id="3.30.565.10">
    <property type="entry name" value="Histidine kinase-like ATPase, C-terminal domain"/>
    <property type="match status" value="1"/>
</dbReference>
<evidence type="ECO:0000256" key="2">
    <source>
        <dbReference type="ARBA" id="ARBA00004236"/>
    </source>
</evidence>
<dbReference type="EMBL" id="SHKY01000001">
    <property type="protein sequence ID" value="RZU54041.1"/>
    <property type="molecule type" value="Genomic_DNA"/>
</dbReference>